<dbReference type="GO" id="GO:0005634">
    <property type="term" value="C:nucleus"/>
    <property type="evidence" value="ECO:0007669"/>
    <property type="project" value="TreeGrafter"/>
</dbReference>
<evidence type="ECO:0000313" key="16">
    <source>
        <dbReference type="Proteomes" id="UP000824219"/>
    </source>
</evidence>
<evidence type="ECO:0000256" key="3">
    <source>
        <dbReference type="ARBA" id="ARBA00002224"/>
    </source>
</evidence>
<dbReference type="GO" id="GO:0005739">
    <property type="term" value="C:mitochondrion"/>
    <property type="evidence" value="ECO:0007669"/>
    <property type="project" value="TreeGrafter"/>
</dbReference>
<organism evidence="15 16">
    <name type="scientific">Hemibagrus wyckioides</name>
    <dbReference type="NCBI Taxonomy" id="337641"/>
    <lineage>
        <taxon>Eukaryota</taxon>
        <taxon>Metazoa</taxon>
        <taxon>Chordata</taxon>
        <taxon>Craniata</taxon>
        <taxon>Vertebrata</taxon>
        <taxon>Euteleostomi</taxon>
        <taxon>Actinopterygii</taxon>
        <taxon>Neopterygii</taxon>
        <taxon>Teleostei</taxon>
        <taxon>Ostariophysi</taxon>
        <taxon>Siluriformes</taxon>
        <taxon>Bagridae</taxon>
        <taxon>Hemibagrus</taxon>
    </lineage>
</organism>
<evidence type="ECO:0000256" key="9">
    <source>
        <dbReference type="ARBA" id="ARBA00022898"/>
    </source>
</evidence>
<evidence type="ECO:0000256" key="4">
    <source>
        <dbReference type="ARBA" id="ARBA00004777"/>
    </source>
</evidence>
<keyword evidence="7" id="KW-0554">One-carbon metabolism</keyword>
<evidence type="ECO:0000256" key="11">
    <source>
        <dbReference type="ARBA" id="ARBA00032953"/>
    </source>
</evidence>
<comment type="similarity">
    <text evidence="5">Belongs to the SHMT family.</text>
</comment>
<dbReference type="InterPro" id="IPR039429">
    <property type="entry name" value="SHMT-like_dom"/>
</dbReference>
<sequence length="529" mass="59104">MIQEKRSNRKHISAILKMSAFITNKLNRILSYLKGYPHDMPLHRALKKTEITNVNYYISKSTRESHDCMMQESLSTNDPEVFNIIQKEKRRQTYSLSLTASENFTSRAVSEVLSSCLTNKFAQRSLRYSGNADSVDELERLCQKRALEVYGLDPEKWGVNVQPYSGSLANFAVYISVVEPHGRIMGLDPGDGGHWSHGFILDKEKFSVASLFFESESYKVNQETGYIDYNQLEESARLFKPKLIIAGPSSYSRNLDYGRLRKVADENGAFLLGDMAHISGLVAAGLVPSPFDYCDIVSTSTYKTLRACKAGAIFYRKGVRSVDEKTGKETLYNLERSICEAVLHRLQGGCHFHSIAGVAIALKQALTPEFKAYQLQVLANCRSLASSLIEKGYKIVTGGTDNHLFLLDLRPNGIDGLRVEKVLQDCAIICNSSPCPGDSVLHPFGLRLGTPALTSRGLVEEDFCLVAELLHRGIQLAVEIQTNMNPKSTFKEFKETLAQDENYQKRVKEIQDVVEAFAGKFPIPGLPEL</sequence>
<comment type="caution">
    <text evidence="15">The sequence shown here is derived from an EMBL/GenBank/DDBJ whole genome shotgun (WGS) entry which is preliminary data.</text>
</comment>
<feature type="modified residue" description="N6-(pyridoxal phosphate)lysine" evidence="13">
    <location>
        <position position="303"/>
    </location>
</feature>
<dbReference type="InterPro" id="IPR015422">
    <property type="entry name" value="PyrdxlP-dep_Trfase_small"/>
</dbReference>
<evidence type="ECO:0000259" key="14">
    <source>
        <dbReference type="Pfam" id="PF00464"/>
    </source>
</evidence>
<evidence type="ECO:0000256" key="5">
    <source>
        <dbReference type="ARBA" id="ARBA00006376"/>
    </source>
</evidence>
<protein>
    <recommendedName>
        <fullName evidence="12">Serine hydroxymethyltransferase, cytosolic</fullName>
        <ecNumber evidence="6">2.1.2.1</ecNumber>
    </recommendedName>
    <alternativeName>
        <fullName evidence="11">Glycine hydroxymethyltransferase</fullName>
    </alternativeName>
    <alternativeName>
        <fullName evidence="10">Serine methylase</fullName>
    </alternativeName>
</protein>
<evidence type="ECO:0000256" key="1">
    <source>
        <dbReference type="ARBA" id="ARBA00001528"/>
    </source>
</evidence>
<dbReference type="GO" id="GO:0019264">
    <property type="term" value="P:glycine biosynthetic process from serine"/>
    <property type="evidence" value="ECO:0007669"/>
    <property type="project" value="InterPro"/>
</dbReference>
<comment type="cofactor">
    <cofactor evidence="2 13">
        <name>pyridoxal 5'-phosphate</name>
        <dbReference type="ChEBI" id="CHEBI:597326"/>
    </cofactor>
</comment>
<dbReference type="GO" id="GO:0004372">
    <property type="term" value="F:glycine hydroxymethyltransferase activity"/>
    <property type="evidence" value="ECO:0007669"/>
    <property type="project" value="UniProtKB-EC"/>
</dbReference>
<accession>A0A9D3N5G7</accession>
<evidence type="ECO:0000256" key="12">
    <source>
        <dbReference type="ARBA" id="ARBA00039530"/>
    </source>
</evidence>
<name>A0A9D3N5G7_9TELE</name>
<gene>
    <name evidence="15" type="ORF">KOW79_019274</name>
</gene>
<dbReference type="EMBL" id="JAHKSW010000024">
    <property type="protein sequence ID" value="KAG7316976.1"/>
    <property type="molecule type" value="Genomic_DNA"/>
</dbReference>
<dbReference type="Gene3D" id="3.90.1150.10">
    <property type="entry name" value="Aspartate Aminotransferase, domain 1"/>
    <property type="match status" value="1"/>
</dbReference>
<dbReference type="EC" id="2.1.2.1" evidence="6"/>
<evidence type="ECO:0000256" key="6">
    <source>
        <dbReference type="ARBA" id="ARBA00012256"/>
    </source>
</evidence>
<dbReference type="OrthoDB" id="10265628at2759"/>
<dbReference type="InterPro" id="IPR015424">
    <property type="entry name" value="PyrdxlP-dep_Trfase"/>
</dbReference>
<dbReference type="Pfam" id="PF00464">
    <property type="entry name" value="SHMT"/>
    <property type="match status" value="1"/>
</dbReference>
<dbReference type="PANTHER" id="PTHR11680">
    <property type="entry name" value="SERINE HYDROXYMETHYLTRANSFERASE"/>
    <property type="match status" value="1"/>
</dbReference>
<evidence type="ECO:0000256" key="7">
    <source>
        <dbReference type="ARBA" id="ARBA00022563"/>
    </source>
</evidence>
<proteinExistence type="inferred from homology"/>
<reference evidence="15 16" key="1">
    <citation type="submission" date="2021-06" db="EMBL/GenBank/DDBJ databases">
        <title>Chromosome-level genome assembly of the red-tail catfish (Hemibagrus wyckioides).</title>
        <authorList>
            <person name="Shao F."/>
        </authorList>
    </citation>
    <scope>NUCLEOTIDE SEQUENCE [LARGE SCALE GENOMIC DNA]</scope>
    <source>
        <strain evidence="15">EC202008001</strain>
        <tissue evidence="15">Blood</tissue>
    </source>
</reference>
<evidence type="ECO:0000256" key="2">
    <source>
        <dbReference type="ARBA" id="ARBA00001933"/>
    </source>
</evidence>
<dbReference type="AlphaFoldDB" id="A0A9D3N5G7"/>
<dbReference type="SUPFAM" id="SSF53383">
    <property type="entry name" value="PLP-dependent transferases"/>
    <property type="match status" value="1"/>
</dbReference>
<dbReference type="FunFam" id="3.40.640.10:FF:000097">
    <property type="entry name" value="Serine hydroxymethyltransferase"/>
    <property type="match status" value="1"/>
</dbReference>
<evidence type="ECO:0000256" key="13">
    <source>
        <dbReference type="PIRSR" id="PIRSR000412-50"/>
    </source>
</evidence>
<dbReference type="GO" id="GO:0030170">
    <property type="term" value="F:pyridoxal phosphate binding"/>
    <property type="evidence" value="ECO:0007669"/>
    <property type="project" value="InterPro"/>
</dbReference>
<dbReference type="InterPro" id="IPR015421">
    <property type="entry name" value="PyrdxlP-dep_Trfase_major"/>
</dbReference>
<comment type="catalytic activity">
    <reaction evidence="1">
        <text>(6R)-5,10-methylene-5,6,7,8-tetrahydrofolate + glycine + H2O = (6S)-5,6,7,8-tetrahydrofolate + L-serine</text>
        <dbReference type="Rhea" id="RHEA:15481"/>
        <dbReference type="ChEBI" id="CHEBI:15377"/>
        <dbReference type="ChEBI" id="CHEBI:15636"/>
        <dbReference type="ChEBI" id="CHEBI:33384"/>
        <dbReference type="ChEBI" id="CHEBI:57305"/>
        <dbReference type="ChEBI" id="CHEBI:57453"/>
        <dbReference type="EC" id="2.1.2.1"/>
    </reaction>
</comment>
<evidence type="ECO:0000256" key="10">
    <source>
        <dbReference type="ARBA" id="ARBA00031137"/>
    </source>
</evidence>
<feature type="domain" description="Serine hydroxymethyltransferase-like" evidence="14">
    <location>
        <begin position="74"/>
        <end position="469"/>
    </location>
</feature>
<dbReference type="NCBIfam" id="NF000586">
    <property type="entry name" value="PRK00011.1"/>
    <property type="match status" value="1"/>
</dbReference>
<evidence type="ECO:0000256" key="8">
    <source>
        <dbReference type="ARBA" id="ARBA00022679"/>
    </source>
</evidence>
<dbReference type="InterPro" id="IPR001085">
    <property type="entry name" value="Ser_HO-MeTrfase"/>
</dbReference>
<comment type="function">
    <text evidence="3">Interconversion of serine and glycine.</text>
</comment>
<keyword evidence="16" id="KW-1185">Reference proteome</keyword>
<dbReference type="PANTHER" id="PTHR11680:SF59">
    <property type="entry name" value="SERINE HYDROXYMETHYLTRANSFERASE, CYTOSOLIC"/>
    <property type="match status" value="1"/>
</dbReference>
<dbReference type="GO" id="GO:0035999">
    <property type="term" value="P:tetrahydrofolate interconversion"/>
    <property type="evidence" value="ECO:0007669"/>
    <property type="project" value="InterPro"/>
</dbReference>
<comment type="pathway">
    <text evidence="4">One-carbon metabolism; tetrahydrofolate interconversion.</text>
</comment>
<keyword evidence="9 13" id="KW-0663">Pyridoxal phosphate</keyword>
<dbReference type="InterPro" id="IPR049943">
    <property type="entry name" value="Ser_HO-MeTrfase-like"/>
</dbReference>
<dbReference type="PIRSF" id="PIRSF000412">
    <property type="entry name" value="SHMT"/>
    <property type="match status" value="1"/>
</dbReference>
<dbReference type="Gene3D" id="3.40.640.10">
    <property type="entry name" value="Type I PLP-dependent aspartate aminotransferase-like (Major domain)"/>
    <property type="match status" value="1"/>
</dbReference>
<evidence type="ECO:0000313" key="15">
    <source>
        <dbReference type="EMBL" id="KAG7316976.1"/>
    </source>
</evidence>
<keyword evidence="8" id="KW-0808">Transferase</keyword>
<dbReference type="CDD" id="cd00378">
    <property type="entry name" value="SHMT"/>
    <property type="match status" value="1"/>
</dbReference>
<dbReference type="Proteomes" id="UP000824219">
    <property type="component" value="Linkage Group LG24"/>
</dbReference>